<dbReference type="EMBL" id="CAEZYF010000007">
    <property type="protein sequence ID" value="CAB4722582.1"/>
    <property type="molecule type" value="Genomic_DNA"/>
</dbReference>
<keyword evidence="4" id="KW-0479">Metal-binding</keyword>
<evidence type="ECO:0000313" key="15">
    <source>
        <dbReference type="EMBL" id="CAB4852543.1"/>
    </source>
</evidence>
<feature type="domain" description="4Fe-4S ferredoxin-type" evidence="12">
    <location>
        <begin position="102"/>
        <end position="131"/>
    </location>
</feature>
<keyword evidence="7" id="KW-0408">Iron</keyword>
<reference evidence="14" key="1">
    <citation type="submission" date="2020-05" db="EMBL/GenBank/DDBJ databases">
        <authorList>
            <person name="Chiriac C."/>
            <person name="Salcher M."/>
            <person name="Ghai R."/>
            <person name="Kavagutti S V."/>
        </authorList>
    </citation>
    <scope>NUCLEOTIDE SEQUENCE</scope>
</reference>
<dbReference type="SUPFAM" id="SSF54862">
    <property type="entry name" value="4Fe-4S ferredoxins"/>
    <property type="match status" value="1"/>
</dbReference>
<keyword evidence="6" id="KW-1278">Translocase</keyword>
<dbReference type="HAMAP" id="MF_01351">
    <property type="entry name" value="NDH1_NuoI"/>
    <property type="match status" value="1"/>
</dbReference>
<evidence type="ECO:0000256" key="5">
    <source>
        <dbReference type="ARBA" id="ARBA00022737"/>
    </source>
</evidence>
<dbReference type="PROSITE" id="PS00198">
    <property type="entry name" value="4FE4S_FER_1"/>
    <property type="match status" value="1"/>
</dbReference>
<dbReference type="PANTHER" id="PTHR10849">
    <property type="entry name" value="NADH DEHYDROGENASE UBIQUINONE IRON-SULFUR PROTEIN 8, MITOCHONDRIAL"/>
    <property type="match status" value="1"/>
</dbReference>
<keyword evidence="3" id="KW-0874">Quinone</keyword>
<evidence type="ECO:0000259" key="12">
    <source>
        <dbReference type="PROSITE" id="PS51379"/>
    </source>
</evidence>
<keyword evidence="1" id="KW-1003">Cell membrane</keyword>
<proteinExistence type="inferred from homology"/>
<evidence type="ECO:0000256" key="3">
    <source>
        <dbReference type="ARBA" id="ARBA00022719"/>
    </source>
</evidence>
<dbReference type="PROSITE" id="PS51379">
    <property type="entry name" value="4FE4S_FER_2"/>
    <property type="match status" value="2"/>
</dbReference>
<feature type="domain" description="4Fe-4S ferredoxin-type" evidence="12">
    <location>
        <begin position="53"/>
        <end position="82"/>
    </location>
</feature>
<evidence type="ECO:0000256" key="1">
    <source>
        <dbReference type="ARBA" id="ARBA00022475"/>
    </source>
</evidence>
<evidence type="ECO:0000256" key="11">
    <source>
        <dbReference type="ARBA" id="ARBA00023136"/>
    </source>
</evidence>
<evidence type="ECO:0000256" key="2">
    <source>
        <dbReference type="ARBA" id="ARBA00022485"/>
    </source>
</evidence>
<keyword evidence="8" id="KW-0411">Iron-sulfur</keyword>
<dbReference type="GO" id="GO:0048038">
    <property type="term" value="F:quinone binding"/>
    <property type="evidence" value="ECO:0007669"/>
    <property type="project" value="UniProtKB-KW"/>
</dbReference>
<keyword evidence="2" id="KW-0004">4Fe-4S</keyword>
<dbReference type="EMBL" id="CAFBOL010000056">
    <property type="protein sequence ID" value="CAB4998306.1"/>
    <property type="molecule type" value="Genomic_DNA"/>
</dbReference>
<dbReference type="GO" id="GO:0016651">
    <property type="term" value="F:oxidoreductase activity, acting on NAD(P)H"/>
    <property type="evidence" value="ECO:0007669"/>
    <property type="project" value="InterPro"/>
</dbReference>
<keyword evidence="5" id="KW-0677">Repeat</keyword>
<gene>
    <name evidence="14" type="ORF">UFOPK2656_01477</name>
    <name evidence="15" type="ORF">UFOPK3267_02151</name>
    <name evidence="16" type="ORF">UFOPK3651_01048</name>
    <name evidence="17" type="ORF">UFOPK3931_01955</name>
    <name evidence="13" type="ORF">UFOPK4189_00777</name>
</gene>
<dbReference type="InterPro" id="IPR010226">
    <property type="entry name" value="NADH_quinone_OxRdtase_chainI"/>
</dbReference>
<dbReference type="Pfam" id="PF12838">
    <property type="entry name" value="Fer4_7"/>
    <property type="match status" value="1"/>
</dbReference>
<keyword evidence="9" id="KW-0520">NAD</keyword>
<dbReference type="InterPro" id="IPR017900">
    <property type="entry name" value="4Fe4S_Fe_S_CS"/>
</dbReference>
<evidence type="ECO:0000313" key="13">
    <source>
        <dbReference type="EMBL" id="CAB4362992.1"/>
    </source>
</evidence>
<keyword evidence="10" id="KW-0830">Ubiquinone</keyword>
<protein>
    <submittedName>
        <fullName evidence="14">Unannotated protein</fullName>
    </submittedName>
</protein>
<dbReference type="GO" id="GO:0046872">
    <property type="term" value="F:metal ion binding"/>
    <property type="evidence" value="ECO:0007669"/>
    <property type="project" value="UniProtKB-KW"/>
</dbReference>
<dbReference type="EMBL" id="CAFBMT010000004">
    <property type="protein sequence ID" value="CAB4924030.1"/>
    <property type="molecule type" value="Genomic_DNA"/>
</dbReference>
<dbReference type="EMBL" id="CAESGF010000004">
    <property type="protein sequence ID" value="CAB4362992.1"/>
    <property type="molecule type" value="Genomic_DNA"/>
</dbReference>
<evidence type="ECO:0000256" key="7">
    <source>
        <dbReference type="ARBA" id="ARBA00023004"/>
    </source>
</evidence>
<name>A0A6J6RHJ1_9ZZZZ</name>
<evidence type="ECO:0000256" key="4">
    <source>
        <dbReference type="ARBA" id="ARBA00022723"/>
    </source>
</evidence>
<sequence length="172" mass="18989">MANNPIPGRGLLKGLGVTAKTMAQTLKPKKLGGGAATVQYPHEKETPPLRARGVIALHEDNCTSCMLCVRSCPDWCIYIEGHKELAPPRRAGGAPRKVNKLDRFDIDYALCMYCGICVEVCPFDALFWSPEYEYSEPKISDLLHDKTKLGEWMETVPAAPELEVGAEKKKGK</sequence>
<evidence type="ECO:0000256" key="8">
    <source>
        <dbReference type="ARBA" id="ARBA00023014"/>
    </source>
</evidence>
<accession>A0A6J6RHJ1</accession>
<dbReference type="PANTHER" id="PTHR10849:SF24">
    <property type="entry name" value="NADH-QUINONE OXIDOREDUCTASE SUBUNIT I 2"/>
    <property type="match status" value="1"/>
</dbReference>
<evidence type="ECO:0000256" key="6">
    <source>
        <dbReference type="ARBA" id="ARBA00022967"/>
    </source>
</evidence>
<dbReference type="Gene3D" id="3.30.70.3270">
    <property type="match status" value="1"/>
</dbReference>
<dbReference type="EMBL" id="CAFBIY010000138">
    <property type="protein sequence ID" value="CAB4852543.1"/>
    <property type="molecule type" value="Genomic_DNA"/>
</dbReference>
<organism evidence="14">
    <name type="scientific">freshwater metagenome</name>
    <dbReference type="NCBI Taxonomy" id="449393"/>
    <lineage>
        <taxon>unclassified sequences</taxon>
        <taxon>metagenomes</taxon>
        <taxon>ecological metagenomes</taxon>
    </lineage>
</organism>
<dbReference type="GO" id="GO:0051539">
    <property type="term" value="F:4 iron, 4 sulfur cluster binding"/>
    <property type="evidence" value="ECO:0007669"/>
    <property type="project" value="UniProtKB-KW"/>
</dbReference>
<dbReference type="InterPro" id="IPR017896">
    <property type="entry name" value="4Fe4S_Fe-S-bd"/>
</dbReference>
<evidence type="ECO:0000313" key="16">
    <source>
        <dbReference type="EMBL" id="CAB4924030.1"/>
    </source>
</evidence>
<evidence type="ECO:0000256" key="9">
    <source>
        <dbReference type="ARBA" id="ARBA00023027"/>
    </source>
</evidence>
<evidence type="ECO:0000313" key="14">
    <source>
        <dbReference type="EMBL" id="CAB4722582.1"/>
    </source>
</evidence>
<dbReference type="GO" id="GO:0016020">
    <property type="term" value="C:membrane"/>
    <property type="evidence" value="ECO:0007669"/>
    <property type="project" value="InterPro"/>
</dbReference>
<dbReference type="AlphaFoldDB" id="A0A6J6RHJ1"/>
<evidence type="ECO:0000256" key="10">
    <source>
        <dbReference type="ARBA" id="ARBA00023075"/>
    </source>
</evidence>
<evidence type="ECO:0000313" key="17">
    <source>
        <dbReference type="EMBL" id="CAB4998306.1"/>
    </source>
</evidence>
<keyword evidence="11" id="KW-0472">Membrane</keyword>